<keyword evidence="3" id="KW-1185">Reference proteome</keyword>
<feature type="domain" description="C-type lectin" evidence="2">
    <location>
        <begin position="156"/>
        <end position="292"/>
    </location>
</feature>
<dbReference type="PANTHER" id="PTHR22803">
    <property type="entry name" value="MANNOSE, PHOSPHOLIPASE, LECTIN RECEPTOR RELATED"/>
    <property type="match status" value="1"/>
</dbReference>
<feature type="signal peptide" evidence="1">
    <location>
        <begin position="1"/>
        <end position="16"/>
    </location>
</feature>
<sequence length="308" mass="35075">MKRFLIFSTLFSLILSSELDCPVNWLPVDSHELCLYIGKDVGDWDHVVERCVSMGGYPAIITDAFINSMIRDELTKAGISEAYIGVTRYDDDWRYANGKNLTYKRWNNGEPRKDEYKGLFDVSFGGWKTTDDFQNYSYVCTQNPNKVKCDPGWTPFGDFCYWSSGFTFSDGKHWNLFNFTQAEQKCRELDVHLASIHSQAELEFIYDLIATNLTEAQADAAVTDENGCTHMWAWSGLYHNGVKNYTTWTDGTPLDFVGKSAAVCYQTAGMVMLNDFGDCYDLTGPSGHEYWEAALPLARYVCKKEPNQ</sequence>
<dbReference type="SMART" id="SM00034">
    <property type="entry name" value="CLECT"/>
    <property type="match status" value="2"/>
</dbReference>
<dbReference type="InterPro" id="IPR016186">
    <property type="entry name" value="C-type_lectin-like/link_sf"/>
</dbReference>
<keyword evidence="1" id="KW-0732">Signal</keyword>
<proteinExistence type="predicted"/>
<feature type="domain" description="C-type lectin" evidence="2">
    <location>
        <begin position="30"/>
        <end position="141"/>
    </location>
</feature>
<dbReference type="InterPro" id="IPR016187">
    <property type="entry name" value="CTDL_fold"/>
</dbReference>
<evidence type="ECO:0000259" key="2">
    <source>
        <dbReference type="PROSITE" id="PS50041"/>
    </source>
</evidence>
<dbReference type="Pfam" id="PF00059">
    <property type="entry name" value="Lectin_C"/>
    <property type="match status" value="2"/>
</dbReference>
<dbReference type="InterPro" id="IPR050111">
    <property type="entry name" value="C-type_lectin/snaclec_domain"/>
</dbReference>
<dbReference type="Gene3D" id="3.10.100.10">
    <property type="entry name" value="Mannose-Binding Protein A, subunit A"/>
    <property type="match status" value="2"/>
</dbReference>
<accession>A0AAF3F0U3</accession>
<organism evidence="3 4">
    <name type="scientific">Mesorhabditis belari</name>
    <dbReference type="NCBI Taxonomy" id="2138241"/>
    <lineage>
        <taxon>Eukaryota</taxon>
        <taxon>Metazoa</taxon>
        <taxon>Ecdysozoa</taxon>
        <taxon>Nematoda</taxon>
        <taxon>Chromadorea</taxon>
        <taxon>Rhabditida</taxon>
        <taxon>Rhabditina</taxon>
        <taxon>Rhabditomorpha</taxon>
        <taxon>Rhabditoidea</taxon>
        <taxon>Rhabditidae</taxon>
        <taxon>Mesorhabditinae</taxon>
        <taxon>Mesorhabditis</taxon>
    </lineage>
</organism>
<evidence type="ECO:0000313" key="3">
    <source>
        <dbReference type="Proteomes" id="UP000887575"/>
    </source>
</evidence>
<evidence type="ECO:0000256" key="1">
    <source>
        <dbReference type="SAM" id="SignalP"/>
    </source>
</evidence>
<dbReference type="InterPro" id="IPR001304">
    <property type="entry name" value="C-type_lectin-like"/>
</dbReference>
<dbReference type="PROSITE" id="PS50041">
    <property type="entry name" value="C_TYPE_LECTIN_2"/>
    <property type="match status" value="2"/>
</dbReference>
<evidence type="ECO:0000313" key="4">
    <source>
        <dbReference type="WBParaSite" id="MBELARI_LOCUS20097"/>
    </source>
</evidence>
<dbReference type="Proteomes" id="UP000887575">
    <property type="component" value="Unassembled WGS sequence"/>
</dbReference>
<name>A0AAF3F0U3_9BILA</name>
<dbReference type="AlphaFoldDB" id="A0AAF3F0U3"/>
<protein>
    <submittedName>
        <fullName evidence="4">C-type lectin domain-containing protein</fullName>
    </submittedName>
</protein>
<feature type="chain" id="PRO_5042061482" evidence="1">
    <location>
        <begin position="17"/>
        <end position="308"/>
    </location>
</feature>
<dbReference type="CDD" id="cd00037">
    <property type="entry name" value="CLECT"/>
    <property type="match status" value="1"/>
</dbReference>
<dbReference type="WBParaSite" id="MBELARI_LOCUS20097">
    <property type="protein sequence ID" value="MBELARI_LOCUS20097"/>
    <property type="gene ID" value="MBELARI_LOCUS20097"/>
</dbReference>
<reference evidence="4" key="1">
    <citation type="submission" date="2024-02" db="UniProtKB">
        <authorList>
            <consortium name="WormBaseParasite"/>
        </authorList>
    </citation>
    <scope>IDENTIFICATION</scope>
</reference>
<dbReference type="SUPFAM" id="SSF56436">
    <property type="entry name" value="C-type lectin-like"/>
    <property type="match status" value="2"/>
</dbReference>